<reference evidence="2" key="1">
    <citation type="journal article" date="2015" name="Nature">
        <title>Complex archaea that bridge the gap between prokaryotes and eukaryotes.</title>
        <authorList>
            <person name="Spang A."/>
            <person name="Saw J.H."/>
            <person name="Jorgensen S.L."/>
            <person name="Zaremba-Niedzwiedzka K."/>
            <person name="Martijn J."/>
            <person name="Lind A.E."/>
            <person name="van Eijk R."/>
            <person name="Schleper C."/>
            <person name="Guy L."/>
            <person name="Ettema T.J."/>
        </authorList>
    </citation>
    <scope>NUCLEOTIDE SEQUENCE</scope>
</reference>
<evidence type="ECO:0000259" key="1">
    <source>
        <dbReference type="SMART" id="SM00974"/>
    </source>
</evidence>
<evidence type="ECO:0000313" key="2">
    <source>
        <dbReference type="EMBL" id="KKL88856.1"/>
    </source>
</evidence>
<dbReference type="EMBL" id="LAZR01020445">
    <property type="protein sequence ID" value="KKL88856.1"/>
    <property type="molecule type" value="Genomic_DNA"/>
</dbReference>
<accession>A0A0F9GEA8</accession>
<dbReference type="AlphaFoldDB" id="A0A0F9GEA8"/>
<comment type="caution">
    <text evidence="2">The sequence shown here is derived from an EMBL/GenBank/DDBJ whole genome shotgun (WGS) entry which is preliminary data.</text>
</comment>
<dbReference type="InterPro" id="IPR018306">
    <property type="entry name" value="Phage_T5_Orf172_DNA-bd"/>
</dbReference>
<gene>
    <name evidence="2" type="ORF">LCGC14_1920510</name>
</gene>
<organism evidence="2">
    <name type="scientific">marine sediment metagenome</name>
    <dbReference type="NCBI Taxonomy" id="412755"/>
    <lineage>
        <taxon>unclassified sequences</taxon>
        <taxon>metagenomes</taxon>
        <taxon>ecological metagenomes</taxon>
    </lineage>
</organism>
<dbReference type="SMART" id="SM00974">
    <property type="entry name" value="T5orf172"/>
    <property type="match status" value="1"/>
</dbReference>
<dbReference type="Pfam" id="PF13455">
    <property type="entry name" value="MUG113"/>
    <property type="match status" value="1"/>
</dbReference>
<proteinExistence type="predicted"/>
<protein>
    <recommendedName>
        <fullName evidence="1">Bacteriophage T5 Orf172 DNA-binding domain-containing protein</fullName>
    </recommendedName>
</protein>
<name>A0A0F9GEA8_9ZZZZ</name>
<sequence>MLGNYHNTNEPINVYIIRAVNTDVYKIGISVDIHRRLNRLKRKHPMAELSLVYNTSCFNARWLEVILHEHFTSNHLSNEWFRFNQFELKEAINFLGEYRILKLEEYRILKLEQANEKAHNRGSETAL</sequence>
<feature type="domain" description="Bacteriophage T5 Orf172 DNA-binding" evidence="1">
    <location>
        <begin position="19"/>
        <end position="95"/>
    </location>
</feature>